<sequence>MSEVSSEMPSVIYDRDQFQGNPCGHFSKDTANINICLRMLRTHHTNFVLLMFHPWTTEWSIYSCMYTSKINVCKKETAVFLFLTVYRSNNVSIQLEVLALPAANILLTT</sequence>
<evidence type="ECO:0000313" key="1">
    <source>
        <dbReference type="EMBL" id="MEQ2199922.1"/>
    </source>
</evidence>
<gene>
    <name evidence="1" type="ORF">XENOCAPTIV_017079</name>
</gene>
<protein>
    <submittedName>
        <fullName evidence="1">Uncharacterized protein</fullName>
    </submittedName>
</protein>
<keyword evidence="2" id="KW-1185">Reference proteome</keyword>
<evidence type="ECO:0000313" key="2">
    <source>
        <dbReference type="Proteomes" id="UP001434883"/>
    </source>
</evidence>
<proteinExistence type="predicted"/>
<organism evidence="1 2">
    <name type="scientific">Xenoophorus captivus</name>
    <dbReference type="NCBI Taxonomy" id="1517983"/>
    <lineage>
        <taxon>Eukaryota</taxon>
        <taxon>Metazoa</taxon>
        <taxon>Chordata</taxon>
        <taxon>Craniata</taxon>
        <taxon>Vertebrata</taxon>
        <taxon>Euteleostomi</taxon>
        <taxon>Actinopterygii</taxon>
        <taxon>Neopterygii</taxon>
        <taxon>Teleostei</taxon>
        <taxon>Neoteleostei</taxon>
        <taxon>Acanthomorphata</taxon>
        <taxon>Ovalentaria</taxon>
        <taxon>Atherinomorphae</taxon>
        <taxon>Cyprinodontiformes</taxon>
        <taxon>Goodeidae</taxon>
        <taxon>Xenoophorus</taxon>
    </lineage>
</organism>
<reference evidence="1 2" key="1">
    <citation type="submission" date="2021-06" db="EMBL/GenBank/DDBJ databases">
        <authorList>
            <person name="Palmer J.M."/>
        </authorList>
    </citation>
    <scope>NUCLEOTIDE SEQUENCE [LARGE SCALE GENOMIC DNA]</scope>
    <source>
        <strain evidence="1 2">XC_2019</strain>
        <tissue evidence="1">Muscle</tissue>
    </source>
</reference>
<name>A0ABV0QVQ8_9TELE</name>
<accession>A0ABV0QVQ8</accession>
<dbReference type="Proteomes" id="UP001434883">
    <property type="component" value="Unassembled WGS sequence"/>
</dbReference>
<dbReference type="EMBL" id="JAHRIN010025563">
    <property type="protein sequence ID" value="MEQ2199922.1"/>
    <property type="molecule type" value="Genomic_DNA"/>
</dbReference>
<comment type="caution">
    <text evidence="1">The sequence shown here is derived from an EMBL/GenBank/DDBJ whole genome shotgun (WGS) entry which is preliminary data.</text>
</comment>